<dbReference type="GO" id="GO:0016747">
    <property type="term" value="F:acyltransferase activity, transferring groups other than amino-acyl groups"/>
    <property type="evidence" value="ECO:0007669"/>
    <property type="project" value="InterPro"/>
</dbReference>
<sequence length="480" mass="52218">MAGAPEQPTATEPADTAAPARNLSVDYYRVSGVALIVFGHWLLSSITYRNGEFGLEQPLVDIPWTQWLVWLMQAVPVFFVAAGYATAVSWAHWRDTGRMSRQDWVRRRLSAALGPTGAYLAFIWTLMIIAKLVGAPGAVLDYAGWAVAMQLWFLAVYALVVYLTPVVVAAFRRWGLWVPATLGLGVAVVDLLSIVGKVPYLHWANYLLCWGAMYTIGIAWHAGRFDERCSSASKRPAGNNAGRFSAGSTSGVVPRGRGRPRGMNERRRPLLMLGVSAVMLAVLIGWGPYPVCMIDIPGQPIQNSSPPSLAMFFFGCAQAGIAISLGTLVTRAMSGRRTRRFLSVANTNVMALYLWHMVPVVVVAAIAYPLGLLPQYPEDSGPWWAMRGVWVLILAVVTAGLMLTLFKLRRIFAASLPEIRVGWSPRWTDLTLFAGVALAAYGITVVSAAGFAPHGVIPWHSVIAFAVGAVLVAVQPRRES</sequence>
<evidence type="ECO:0000313" key="1">
    <source>
        <dbReference type="EMBL" id="ORV01625.1"/>
    </source>
</evidence>
<dbReference type="RefSeq" id="WP_109750543.1">
    <property type="nucleotide sequence ID" value="NZ_AP022603.1"/>
</dbReference>
<dbReference type="STRING" id="1793.AWC04_13690"/>
<evidence type="ECO:0000313" key="2">
    <source>
        <dbReference type="Proteomes" id="UP000193484"/>
    </source>
</evidence>
<dbReference type="Proteomes" id="UP000193484">
    <property type="component" value="Unassembled WGS sequence"/>
</dbReference>
<proteinExistence type="predicted"/>
<comment type="caution">
    <text evidence="1">The sequence shown here is derived from an EMBL/GenBank/DDBJ whole genome shotgun (WGS) entry which is preliminary data.</text>
</comment>
<dbReference type="EMBL" id="LQOJ01000044">
    <property type="protein sequence ID" value="ORV01625.1"/>
    <property type="molecule type" value="Genomic_DNA"/>
</dbReference>
<gene>
    <name evidence="1" type="ORF">AWC04_13690</name>
</gene>
<protein>
    <submittedName>
        <fullName evidence="1">Uncharacterized protein</fullName>
    </submittedName>
</protein>
<dbReference type="Pfam" id="PF01757">
    <property type="entry name" value="Acyl_transf_3"/>
    <property type="match status" value="1"/>
</dbReference>
<dbReference type="AlphaFoldDB" id="A0A1X1R917"/>
<accession>A0A1X1R917</accession>
<organism evidence="1 2">
    <name type="scientific">Mycolicibacterium fallax</name>
    <name type="common">Mycobacterium fallax</name>
    <dbReference type="NCBI Taxonomy" id="1793"/>
    <lineage>
        <taxon>Bacteria</taxon>
        <taxon>Bacillati</taxon>
        <taxon>Actinomycetota</taxon>
        <taxon>Actinomycetes</taxon>
        <taxon>Mycobacteriales</taxon>
        <taxon>Mycobacteriaceae</taxon>
        <taxon>Mycolicibacterium</taxon>
    </lineage>
</organism>
<keyword evidence="2" id="KW-1185">Reference proteome</keyword>
<name>A0A1X1R917_MYCFA</name>
<dbReference type="OrthoDB" id="8206682at2"/>
<reference evidence="1 2" key="1">
    <citation type="submission" date="2016-01" db="EMBL/GenBank/DDBJ databases">
        <title>The new phylogeny of the genus Mycobacterium.</title>
        <authorList>
            <person name="Tarcisio F."/>
            <person name="Conor M."/>
            <person name="Antonella G."/>
            <person name="Elisabetta G."/>
            <person name="Giulia F.S."/>
            <person name="Sara T."/>
            <person name="Anna F."/>
            <person name="Clotilde B."/>
            <person name="Roberto B."/>
            <person name="Veronica D.S."/>
            <person name="Fabio R."/>
            <person name="Monica P."/>
            <person name="Olivier J."/>
            <person name="Enrico T."/>
            <person name="Nicola S."/>
        </authorList>
    </citation>
    <scope>NUCLEOTIDE SEQUENCE [LARGE SCALE GENOMIC DNA]</scope>
    <source>
        <strain evidence="1 2">DSM 44179</strain>
    </source>
</reference>
<dbReference type="InterPro" id="IPR002656">
    <property type="entry name" value="Acyl_transf_3_dom"/>
</dbReference>